<reference evidence="6" key="1">
    <citation type="journal article" date="2019" name="Int. J. Syst. Evol. Microbiol.">
        <title>The Global Catalogue of Microorganisms (GCM) 10K type strain sequencing project: providing services to taxonomists for standard genome sequencing and annotation.</title>
        <authorList>
            <consortium name="The Broad Institute Genomics Platform"/>
            <consortium name="The Broad Institute Genome Sequencing Center for Infectious Disease"/>
            <person name="Wu L."/>
            <person name="Ma J."/>
        </authorList>
    </citation>
    <scope>NUCLEOTIDE SEQUENCE [LARGE SCALE GENOMIC DNA]</scope>
    <source>
        <strain evidence="6">JCM 18423</strain>
    </source>
</reference>
<dbReference type="Gene3D" id="3.40.50.2000">
    <property type="entry name" value="Glycogen Phosphorylase B"/>
    <property type="match status" value="2"/>
</dbReference>
<organism evidence="5 6">
    <name type="scientific">Paenalcaligenes hermetiae</name>
    <dbReference type="NCBI Taxonomy" id="1157987"/>
    <lineage>
        <taxon>Bacteria</taxon>
        <taxon>Pseudomonadati</taxon>
        <taxon>Pseudomonadota</taxon>
        <taxon>Betaproteobacteria</taxon>
        <taxon>Burkholderiales</taxon>
        <taxon>Alcaligenaceae</taxon>
        <taxon>Paenalcaligenes</taxon>
    </lineage>
</organism>
<proteinExistence type="predicted"/>
<dbReference type="CDD" id="cd03820">
    <property type="entry name" value="GT4_AmsD-like"/>
    <property type="match status" value="1"/>
</dbReference>
<dbReference type="Proteomes" id="UP001500227">
    <property type="component" value="Unassembled WGS sequence"/>
</dbReference>
<evidence type="ECO:0000313" key="5">
    <source>
        <dbReference type="EMBL" id="GAA5089495.1"/>
    </source>
</evidence>
<accession>A0ABP9M228</accession>
<evidence type="ECO:0000256" key="2">
    <source>
        <dbReference type="ARBA" id="ARBA00022679"/>
    </source>
</evidence>
<dbReference type="EMBL" id="BAABKD010000009">
    <property type="protein sequence ID" value="GAA5089495.1"/>
    <property type="molecule type" value="Genomic_DNA"/>
</dbReference>
<evidence type="ECO:0000313" key="6">
    <source>
        <dbReference type="Proteomes" id="UP001500227"/>
    </source>
</evidence>
<evidence type="ECO:0000256" key="1">
    <source>
        <dbReference type="ARBA" id="ARBA00022676"/>
    </source>
</evidence>
<dbReference type="PANTHER" id="PTHR12526:SF510">
    <property type="entry name" value="D-INOSITOL 3-PHOSPHATE GLYCOSYLTRANSFERASE"/>
    <property type="match status" value="1"/>
</dbReference>
<dbReference type="InterPro" id="IPR028098">
    <property type="entry name" value="Glyco_trans_4-like_N"/>
</dbReference>
<dbReference type="SUPFAM" id="SSF53756">
    <property type="entry name" value="UDP-Glycosyltransferase/glycogen phosphorylase"/>
    <property type="match status" value="1"/>
</dbReference>
<comment type="caution">
    <text evidence="5">The sequence shown here is derived from an EMBL/GenBank/DDBJ whole genome shotgun (WGS) entry which is preliminary data.</text>
</comment>
<keyword evidence="6" id="KW-1185">Reference proteome</keyword>
<evidence type="ECO:0000259" key="4">
    <source>
        <dbReference type="Pfam" id="PF13579"/>
    </source>
</evidence>
<keyword evidence="2" id="KW-0808">Transferase</keyword>
<feature type="domain" description="Glycosyl transferase family 1" evidence="3">
    <location>
        <begin position="185"/>
        <end position="343"/>
    </location>
</feature>
<sequence length="376" mass="41726">MRILFFVSSMNAGGAERVAASLANAWVQRGDEVCLVPTHLQTDSSFYALDSRVQFQPLKNHLSWFPPFITPLRKWRAIKKIHDTFNPDVVISFLTNVNVNVLMALRGVSTPVIVCERTNPVVSQSADKKLQALRSKLYPRATRVVVQTQDAAQAFTQAEPQLGELAVIPNPIPPALAALPLAAEVEKTDHPKLIAMGRLVPAKRFDQLIHVFGLLQDAFPEWSLHIYGEGPERERLEHCAELVGGKDRIFLHGKTNEPWQVLAQAQLFVLTSAYEGFPNVLLEAMTLGLPCVTVDCPSGPKEISNTGRDAVLVMLDNEQDLRRALSELMADPRLRGALGQRAATSVRERYGMPAVIEQWDTIFRQAGLIQLKQGES</sequence>
<protein>
    <submittedName>
        <fullName evidence="5">Glycosyltransferase family 4 protein</fullName>
    </submittedName>
</protein>
<name>A0ABP9M228_9BURK</name>
<dbReference type="InterPro" id="IPR001296">
    <property type="entry name" value="Glyco_trans_1"/>
</dbReference>
<dbReference type="RefSeq" id="WP_345370439.1">
    <property type="nucleotide sequence ID" value="NZ_BAABKD010000009.1"/>
</dbReference>
<keyword evidence="1" id="KW-0328">Glycosyltransferase</keyword>
<dbReference type="PANTHER" id="PTHR12526">
    <property type="entry name" value="GLYCOSYLTRANSFERASE"/>
    <property type="match status" value="1"/>
</dbReference>
<evidence type="ECO:0000259" key="3">
    <source>
        <dbReference type="Pfam" id="PF00534"/>
    </source>
</evidence>
<gene>
    <name evidence="5" type="ORF">GCM10023337_12460</name>
</gene>
<dbReference type="Pfam" id="PF13579">
    <property type="entry name" value="Glyco_trans_4_4"/>
    <property type="match status" value="1"/>
</dbReference>
<dbReference type="Pfam" id="PF00534">
    <property type="entry name" value="Glycos_transf_1"/>
    <property type="match status" value="1"/>
</dbReference>
<feature type="domain" description="Glycosyltransferase subfamily 4-like N-terminal" evidence="4">
    <location>
        <begin position="13"/>
        <end position="170"/>
    </location>
</feature>